<reference evidence="3 4" key="1">
    <citation type="submission" date="2016-11" db="EMBL/GenBank/DDBJ databases">
        <authorList>
            <person name="Jaros S."/>
            <person name="Januszkiewicz K."/>
            <person name="Wedrychowicz H."/>
        </authorList>
    </citation>
    <scope>NUCLEOTIDE SEQUENCE [LARGE SCALE GENOMIC DNA]</scope>
    <source>
        <strain evidence="3 4">DSM 29431</strain>
    </source>
</reference>
<keyword evidence="1" id="KW-0732">Signal</keyword>
<accession>A0A1M5RK63</accession>
<dbReference type="PANTHER" id="PTHR39176:SF1">
    <property type="entry name" value="PERIPLASMIC PROTEIN"/>
    <property type="match status" value="1"/>
</dbReference>
<dbReference type="PANTHER" id="PTHR39176">
    <property type="entry name" value="PERIPLASMIC PROTEIN-RELATED"/>
    <property type="match status" value="1"/>
</dbReference>
<keyword evidence="4" id="KW-1185">Reference proteome</keyword>
<proteinExistence type="predicted"/>
<dbReference type="STRING" id="996342.SAMN05443551_1793"/>
<dbReference type="RefSeq" id="WP_072777134.1">
    <property type="nucleotide sequence ID" value="NZ_FQXC01000002.1"/>
</dbReference>
<gene>
    <name evidence="3" type="ORF">SAMN05443551_1793</name>
</gene>
<evidence type="ECO:0000259" key="2">
    <source>
        <dbReference type="Pfam" id="PF07007"/>
    </source>
</evidence>
<dbReference type="Pfam" id="PF07007">
    <property type="entry name" value="LprI"/>
    <property type="match status" value="1"/>
</dbReference>
<feature type="domain" description="Lysozyme inhibitor LprI-like N-terminal" evidence="2">
    <location>
        <begin position="53"/>
        <end position="156"/>
    </location>
</feature>
<organism evidence="3 4">
    <name type="scientific">Marivita hallyeonensis</name>
    <dbReference type="NCBI Taxonomy" id="996342"/>
    <lineage>
        <taxon>Bacteria</taxon>
        <taxon>Pseudomonadati</taxon>
        <taxon>Pseudomonadota</taxon>
        <taxon>Alphaproteobacteria</taxon>
        <taxon>Rhodobacterales</taxon>
        <taxon>Roseobacteraceae</taxon>
        <taxon>Marivita</taxon>
    </lineage>
</organism>
<feature type="chain" id="PRO_5013291076" evidence="1">
    <location>
        <begin position="20"/>
        <end position="162"/>
    </location>
</feature>
<dbReference type="AlphaFoldDB" id="A0A1M5RK63"/>
<evidence type="ECO:0000256" key="1">
    <source>
        <dbReference type="SAM" id="SignalP"/>
    </source>
</evidence>
<dbReference type="EMBL" id="FQXC01000002">
    <property type="protein sequence ID" value="SHH26687.1"/>
    <property type="molecule type" value="Genomic_DNA"/>
</dbReference>
<evidence type="ECO:0000313" key="4">
    <source>
        <dbReference type="Proteomes" id="UP000184221"/>
    </source>
</evidence>
<name>A0A1M5RK63_9RHOB</name>
<dbReference type="OrthoDB" id="7340239at2"/>
<dbReference type="Gene3D" id="1.20.1270.180">
    <property type="match status" value="1"/>
</dbReference>
<evidence type="ECO:0000313" key="3">
    <source>
        <dbReference type="EMBL" id="SHH26687.1"/>
    </source>
</evidence>
<dbReference type="InterPro" id="IPR009739">
    <property type="entry name" value="LprI-like_N"/>
</dbReference>
<protein>
    <submittedName>
        <fullName evidence="3">Uncharacterized conserved protein YecT, DUF1311 family</fullName>
    </submittedName>
</protein>
<dbReference type="Proteomes" id="UP000184221">
    <property type="component" value="Unassembled WGS sequence"/>
</dbReference>
<sequence length="162" mass="17762">MKKIMTSIWLICMPLPAVAQDMRIDPQIVRNCFENTGIGALYPPCLGQASGLCQERPGGATTIGISACIQAETAEWDAILNEQYVVTQELNAMADAEGLSPVMDRTDSLRDAQRAWIAFRDADCAARYAIWKGGTIRTIVAANCHLTMTAQRAIDLRDMRGQ</sequence>
<feature type="signal peptide" evidence="1">
    <location>
        <begin position="1"/>
        <end position="19"/>
    </location>
</feature>